<dbReference type="Proteomes" id="UP000034071">
    <property type="component" value="Chromosome"/>
</dbReference>
<reference evidence="1 2" key="1">
    <citation type="submission" date="2015-02" db="EMBL/GenBank/DDBJ databases">
        <title>Complete genome sequence of Kangiella geojedonensis strain YCS-5T.</title>
        <authorList>
            <person name="Kim K.M."/>
        </authorList>
    </citation>
    <scope>NUCLEOTIDE SEQUENCE [LARGE SCALE GENOMIC DNA]</scope>
    <source>
        <strain evidence="1 2">YCS-5</strain>
    </source>
</reference>
<name>A0A0F6RBW2_9GAMM</name>
<keyword evidence="2" id="KW-1185">Reference proteome</keyword>
<dbReference type="EMBL" id="CP010975">
    <property type="protein sequence ID" value="AKE51888.1"/>
    <property type="molecule type" value="Genomic_DNA"/>
</dbReference>
<sequence length="98" mass="11066">MIGKLFKGKPKEKEPEEELIPVPVPALVAVLLNQENEKGSPLTEAEVIEIRDNAACIMMPISAAEQMAESRGYPDLDPEYAWEQWQQARKELIEDENS</sequence>
<dbReference type="KEGG" id="kge:TQ33_0920"/>
<evidence type="ECO:0000313" key="1">
    <source>
        <dbReference type="EMBL" id="AKE51888.1"/>
    </source>
</evidence>
<dbReference type="RefSeq" id="WP_144405950.1">
    <property type="nucleotide sequence ID" value="NZ_CP010975.1"/>
</dbReference>
<protein>
    <submittedName>
        <fullName evidence="1">Uncharacterized protein</fullName>
    </submittedName>
</protein>
<organism evidence="1 2">
    <name type="scientific">Kangiella geojedonensis</name>
    <dbReference type="NCBI Taxonomy" id="914150"/>
    <lineage>
        <taxon>Bacteria</taxon>
        <taxon>Pseudomonadati</taxon>
        <taxon>Pseudomonadota</taxon>
        <taxon>Gammaproteobacteria</taxon>
        <taxon>Kangiellales</taxon>
        <taxon>Kangiellaceae</taxon>
        <taxon>Kangiella</taxon>
    </lineage>
</organism>
<proteinExistence type="predicted"/>
<accession>A0A0F6RBW2</accession>
<dbReference type="AlphaFoldDB" id="A0A0F6RBW2"/>
<dbReference type="OrthoDB" id="7066376at2"/>
<evidence type="ECO:0000313" key="2">
    <source>
        <dbReference type="Proteomes" id="UP000034071"/>
    </source>
</evidence>
<gene>
    <name evidence="1" type="ORF">TQ33_0920</name>
</gene>
<dbReference type="HOGENOM" id="CLU_182178_0_0_6"/>